<dbReference type="EC" id="3.1.-.-" evidence="6"/>
<evidence type="ECO:0000256" key="1">
    <source>
        <dbReference type="ARBA" id="ARBA00022649"/>
    </source>
</evidence>
<dbReference type="GO" id="GO:0000287">
    <property type="term" value="F:magnesium ion binding"/>
    <property type="evidence" value="ECO:0007669"/>
    <property type="project" value="UniProtKB-UniRule"/>
</dbReference>
<keyword evidence="9" id="KW-1185">Reference proteome</keyword>
<dbReference type="GO" id="GO:0004540">
    <property type="term" value="F:RNA nuclease activity"/>
    <property type="evidence" value="ECO:0007669"/>
    <property type="project" value="InterPro"/>
</dbReference>
<evidence type="ECO:0000256" key="4">
    <source>
        <dbReference type="ARBA" id="ARBA00022801"/>
    </source>
</evidence>
<dbReference type="InterPro" id="IPR006226">
    <property type="entry name" value="Mtu_PIN"/>
</dbReference>
<sequence length="139" mass="15432">MLLDINVLLALTWDQHVHHRAAHERFAALDYWSTCPATESGLLRLLLTEAVVGRKVSGAEALSQLAAIRRVPGWRFVPDEQSLAEPVIDMRVLVGRNQVTDLQLVNLAAKNGQQLATFDAALRGSLVPSEQRWVQVWSA</sequence>
<reference evidence="8 9" key="1">
    <citation type="submission" date="2020-03" db="EMBL/GenBank/DDBJ databases">
        <title>Leucobacter sp. nov., isolated from beetles.</title>
        <authorList>
            <person name="Hyun D.-W."/>
            <person name="Bae J.-W."/>
        </authorList>
    </citation>
    <scope>NUCLEOTIDE SEQUENCE [LARGE SCALE GENOMIC DNA]</scope>
    <source>
        <strain evidence="8 9">HDW9B</strain>
    </source>
</reference>
<evidence type="ECO:0000256" key="2">
    <source>
        <dbReference type="ARBA" id="ARBA00022722"/>
    </source>
</evidence>
<proteinExistence type="inferred from homology"/>
<keyword evidence="3 6" id="KW-0479">Metal-binding</keyword>
<keyword evidence="2 6" id="KW-0540">Nuclease</keyword>
<comment type="similarity">
    <text evidence="6">Belongs to the PINc/VapC protein family.</text>
</comment>
<evidence type="ECO:0000256" key="6">
    <source>
        <dbReference type="HAMAP-Rule" id="MF_00265"/>
    </source>
</evidence>
<feature type="domain" description="PIN" evidence="7">
    <location>
        <begin position="1"/>
        <end position="122"/>
    </location>
</feature>
<evidence type="ECO:0000313" key="9">
    <source>
        <dbReference type="Proteomes" id="UP000501387"/>
    </source>
</evidence>
<comment type="function">
    <text evidence="6">Toxic component of a toxin-antitoxin (TA) system. An RNase.</text>
</comment>
<dbReference type="HAMAP" id="MF_00265">
    <property type="entry name" value="VapC_Nob1"/>
    <property type="match status" value="1"/>
</dbReference>
<comment type="cofactor">
    <cofactor evidence="6">
        <name>Mg(2+)</name>
        <dbReference type="ChEBI" id="CHEBI:18420"/>
    </cofactor>
</comment>
<dbReference type="GO" id="GO:0016788">
    <property type="term" value="F:hydrolase activity, acting on ester bonds"/>
    <property type="evidence" value="ECO:0007669"/>
    <property type="project" value="InterPro"/>
</dbReference>
<evidence type="ECO:0000259" key="7">
    <source>
        <dbReference type="Pfam" id="PF01850"/>
    </source>
</evidence>
<dbReference type="AlphaFoldDB" id="A0A6G8FK03"/>
<organism evidence="8 9">
    <name type="scientific">Leucobacter insecticola</name>
    <dbReference type="NCBI Taxonomy" id="2714934"/>
    <lineage>
        <taxon>Bacteria</taxon>
        <taxon>Bacillati</taxon>
        <taxon>Actinomycetota</taxon>
        <taxon>Actinomycetes</taxon>
        <taxon>Micrococcales</taxon>
        <taxon>Microbacteriaceae</taxon>
        <taxon>Leucobacter</taxon>
    </lineage>
</organism>
<dbReference type="GO" id="GO:0045926">
    <property type="term" value="P:negative regulation of growth"/>
    <property type="evidence" value="ECO:0007669"/>
    <property type="project" value="UniProtKB-ARBA"/>
</dbReference>
<keyword evidence="6" id="KW-0800">Toxin</keyword>
<gene>
    <name evidence="6" type="primary">vapC</name>
    <name evidence="8" type="ORF">G7067_10105</name>
</gene>
<dbReference type="Pfam" id="PF01850">
    <property type="entry name" value="PIN"/>
    <property type="match status" value="1"/>
</dbReference>
<dbReference type="NCBIfam" id="TIGR00028">
    <property type="entry name" value="Mtu_PIN_fam"/>
    <property type="match status" value="1"/>
</dbReference>
<dbReference type="EMBL" id="CP049934">
    <property type="protein sequence ID" value="QIM16678.1"/>
    <property type="molecule type" value="Genomic_DNA"/>
</dbReference>
<dbReference type="InterPro" id="IPR002716">
    <property type="entry name" value="PIN_dom"/>
</dbReference>
<dbReference type="Proteomes" id="UP000501387">
    <property type="component" value="Chromosome"/>
</dbReference>
<accession>A0A6G8FK03</accession>
<dbReference type="GO" id="GO:0090729">
    <property type="term" value="F:toxin activity"/>
    <property type="evidence" value="ECO:0007669"/>
    <property type="project" value="UniProtKB-KW"/>
</dbReference>
<evidence type="ECO:0000256" key="5">
    <source>
        <dbReference type="ARBA" id="ARBA00022842"/>
    </source>
</evidence>
<evidence type="ECO:0000313" key="8">
    <source>
        <dbReference type="EMBL" id="QIM16678.1"/>
    </source>
</evidence>
<keyword evidence="1 6" id="KW-1277">Toxin-antitoxin system</keyword>
<dbReference type="KEGG" id="lins:G7067_10105"/>
<keyword evidence="5 6" id="KW-0460">Magnesium</keyword>
<feature type="binding site" evidence="6">
    <location>
        <position position="4"/>
    </location>
    <ligand>
        <name>Mg(2+)</name>
        <dbReference type="ChEBI" id="CHEBI:18420"/>
    </ligand>
</feature>
<dbReference type="InterPro" id="IPR029060">
    <property type="entry name" value="PIN-like_dom_sf"/>
</dbReference>
<dbReference type="InterPro" id="IPR022907">
    <property type="entry name" value="VapC_family"/>
</dbReference>
<evidence type="ECO:0000256" key="3">
    <source>
        <dbReference type="ARBA" id="ARBA00022723"/>
    </source>
</evidence>
<protein>
    <recommendedName>
        <fullName evidence="6">Ribonuclease VapC</fullName>
        <shortName evidence="6">RNase VapC</shortName>
        <ecNumber evidence="6">3.1.-.-</ecNumber>
    </recommendedName>
    <alternativeName>
        <fullName evidence="6">Toxin VapC</fullName>
    </alternativeName>
</protein>
<dbReference type="SUPFAM" id="SSF88723">
    <property type="entry name" value="PIN domain-like"/>
    <property type="match status" value="1"/>
</dbReference>
<feature type="binding site" evidence="6">
    <location>
        <position position="101"/>
    </location>
    <ligand>
        <name>Mg(2+)</name>
        <dbReference type="ChEBI" id="CHEBI:18420"/>
    </ligand>
</feature>
<dbReference type="RefSeq" id="WP_166323948.1">
    <property type="nucleotide sequence ID" value="NZ_CP049934.1"/>
</dbReference>
<name>A0A6G8FK03_9MICO</name>
<keyword evidence="4 6" id="KW-0378">Hydrolase</keyword>